<evidence type="ECO:0000313" key="2">
    <source>
        <dbReference type="EMBL" id="TPG35200.1"/>
    </source>
</evidence>
<keyword evidence="3" id="KW-1185">Reference proteome</keyword>
<dbReference type="InterPro" id="IPR011335">
    <property type="entry name" value="Restrct_endonuc-II-like"/>
</dbReference>
<dbReference type="InterPro" id="IPR007569">
    <property type="entry name" value="DUF559"/>
</dbReference>
<protein>
    <submittedName>
        <fullName evidence="2">DUF559 domain-containing protein</fullName>
    </submittedName>
</protein>
<dbReference type="AlphaFoldDB" id="A0A502EFC0"/>
<accession>A0A502EFC0</accession>
<organism evidence="2 3">
    <name type="scientific">Mycolicibacterium hodleri</name>
    <dbReference type="NCBI Taxonomy" id="49897"/>
    <lineage>
        <taxon>Bacteria</taxon>
        <taxon>Bacillati</taxon>
        <taxon>Actinomycetota</taxon>
        <taxon>Actinomycetes</taxon>
        <taxon>Mycobacteriales</taxon>
        <taxon>Mycobacteriaceae</taxon>
        <taxon>Mycolicibacterium</taxon>
    </lineage>
</organism>
<evidence type="ECO:0000313" key="3">
    <source>
        <dbReference type="Proteomes" id="UP000320095"/>
    </source>
</evidence>
<evidence type="ECO:0000259" key="1">
    <source>
        <dbReference type="Pfam" id="PF04480"/>
    </source>
</evidence>
<dbReference type="SUPFAM" id="SSF52980">
    <property type="entry name" value="Restriction endonuclease-like"/>
    <property type="match status" value="1"/>
</dbReference>
<gene>
    <name evidence="2" type="ORF">EAH80_10625</name>
</gene>
<dbReference type="Gene3D" id="3.40.960.10">
    <property type="entry name" value="VSR Endonuclease"/>
    <property type="match status" value="1"/>
</dbReference>
<sequence>MTTPFLGTEALAAGAVTVRTLSSRYHRVHRNVYVPNGSEMTAADRAVAAWLWSGRQSTLMGLSAAAIHRSKWVDPTQPAELYRRNGKPVDGILIHRDELSTGEVQSVAGMSVSTPARTAFDLGRRRGRTLAVVRVDALANATGVQASSVELLLRRHAGVRGMRQLREVVELMDGGAESPQETRTRLVLVDAGLPRPRTQIVVDDWRIDMGYDEFKIGIEYDGVQHWTDRRQHERDINRLAELLDRGWFIIRVSADMLRHRQVILQRTCRALRQAGAEWPVIPRILGDRVA</sequence>
<dbReference type="Proteomes" id="UP000320095">
    <property type="component" value="Unassembled WGS sequence"/>
</dbReference>
<feature type="domain" description="DUF559" evidence="1">
    <location>
        <begin position="197"/>
        <end position="259"/>
    </location>
</feature>
<comment type="caution">
    <text evidence="2">The sequence shown here is derived from an EMBL/GenBank/DDBJ whole genome shotgun (WGS) entry which is preliminary data.</text>
</comment>
<dbReference type="RefSeq" id="WP_140690089.1">
    <property type="nucleotide sequence ID" value="NZ_RCZG01000003.1"/>
</dbReference>
<name>A0A502EFC0_9MYCO</name>
<dbReference type="OrthoDB" id="3173471at2"/>
<reference evidence="2 3" key="1">
    <citation type="journal article" date="2019" name="Environ. Microbiol.">
        <title>Species interactions and distinct microbial communities in high Arctic permafrost affected cryosols are associated with the CH4 and CO2 gas fluxes.</title>
        <authorList>
            <person name="Altshuler I."/>
            <person name="Hamel J."/>
            <person name="Turney S."/>
            <person name="Magnuson E."/>
            <person name="Levesque R."/>
            <person name="Greer C."/>
            <person name="Whyte L.G."/>
        </authorList>
    </citation>
    <scope>NUCLEOTIDE SEQUENCE [LARGE SCALE GENOMIC DNA]</scope>
    <source>
        <strain evidence="2 3">S5.20</strain>
    </source>
</reference>
<dbReference type="Pfam" id="PF04480">
    <property type="entry name" value="DUF559"/>
    <property type="match status" value="1"/>
</dbReference>
<dbReference type="EMBL" id="RCZG01000003">
    <property type="protein sequence ID" value="TPG35200.1"/>
    <property type="molecule type" value="Genomic_DNA"/>
</dbReference>
<proteinExistence type="predicted"/>